<dbReference type="OrthoDB" id="10262814at2759"/>
<evidence type="ECO:0000256" key="1">
    <source>
        <dbReference type="ARBA" id="ARBA00022737"/>
    </source>
</evidence>
<dbReference type="PROSITE" id="PS50837">
    <property type="entry name" value="NACHT"/>
    <property type="match status" value="1"/>
</dbReference>
<dbReference type="SUPFAM" id="SSF52540">
    <property type="entry name" value="P-loop containing nucleoside triphosphate hydrolases"/>
    <property type="match status" value="1"/>
</dbReference>
<evidence type="ECO:0000259" key="2">
    <source>
        <dbReference type="PROSITE" id="PS50837"/>
    </source>
</evidence>
<accession>A0A9W4NLF5</accession>
<gene>
    <name evidence="3" type="ORF">PSALAMII_LOCUS5787</name>
</gene>
<comment type="caution">
    <text evidence="3">The sequence shown here is derived from an EMBL/GenBank/DDBJ whole genome shotgun (WGS) entry which is preliminary data.</text>
</comment>
<dbReference type="InterPro" id="IPR007111">
    <property type="entry name" value="NACHT_NTPase"/>
</dbReference>
<keyword evidence="1" id="KW-0677">Repeat</keyword>
<dbReference type="PANTHER" id="PTHR10039">
    <property type="entry name" value="AMELOGENIN"/>
    <property type="match status" value="1"/>
</dbReference>
<organism evidence="3 4">
    <name type="scientific">Penicillium salamii</name>
    <dbReference type="NCBI Taxonomy" id="1612424"/>
    <lineage>
        <taxon>Eukaryota</taxon>
        <taxon>Fungi</taxon>
        <taxon>Dikarya</taxon>
        <taxon>Ascomycota</taxon>
        <taxon>Pezizomycotina</taxon>
        <taxon>Eurotiomycetes</taxon>
        <taxon>Eurotiomycetidae</taxon>
        <taxon>Eurotiales</taxon>
        <taxon>Aspergillaceae</taxon>
        <taxon>Penicillium</taxon>
    </lineage>
</organism>
<feature type="domain" description="NACHT" evidence="2">
    <location>
        <begin position="85"/>
        <end position="227"/>
    </location>
</feature>
<dbReference type="InterPro" id="IPR027417">
    <property type="entry name" value="P-loop_NTPase"/>
</dbReference>
<reference evidence="3" key="1">
    <citation type="submission" date="2021-07" db="EMBL/GenBank/DDBJ databases">
        <authorList>
            <person name="Branca A.L. A."/>
        </authorList>
    </citation>
    <scope>NUCLEOTIDE SEQUENCE</scope>
</reference>
<dbReference type="Pfam" id="PF24883">
    <property type="entry name" value="NPHP3_N"/>
    <property type="match status" value="1"/>
</dbReference>
<dbReference type="PANTHER" id="PTHR10039:SF17">
    <property type="entry name" value="FUNGAL STAND N-TERMINAL GOODBYE DOMAIN-CONTAINING PROTEIN-RELATED"/>
    <property type="match status" value="1"/>
</dbReference>
<proteinExistence type="predicted"/>
<dbReference type="Proteomes" id="UP001152592">
    <property type="component" value="Unassembled WGS sequence"/>
</dbReference>
<dbReference type="InterPro" id="IPR056884">
    <property type="entry name" value="NPHP3-like_N"/>
</dbReference>
<protein>
    <recommendedName>
        <fullName evidence="2">NACHT domain-containing protein</fullName>
    </recommendedName>
</protein>
<evidence type="ECO:0000313" key="4">
    <source>
        <dbReference type="Proteomes" id="UP001152592"/>
    </source>
</evidence>
<dbReference type="AlphaFoldDB" id="A0A9W4NLF5"/>
<evidence type="ECO:0000313" key="3">
    <source>
        <dbReference type="EMBL" id="CAG8381848.1"/>
    </source>
</evidence>
<name>A0A9W4NLF5_9EURO</name>
<sequence>MMMLENELHILENLLSSHSEEGGLLHDQQTESDTSSQCLRYLRLSDPRTEKARLQESAGAQLPESSSWVFKTSQFKQWYADKDVCILRIKGSPGSGKTILLYHMIDRLTSFEEVGVCAFFFCRDVDKSLSSAHAVLRGMIFMLVEQLPSLLSHVLDKYNHQEIEPLDRFGSWNTLLDIFFNILLDPNVKIAYLIVDALDECNTDLPKLLDLIQMTSNLFRVKWVVSSHDWYNLTEILERTGQNRFLDIDLDAKNTTRNESLTAYIHHKTRTFAKLTGCDLETQKRMLDRICSSVDGNYLWVNSMFRELESSHPRDAMHILESVPEDLFSAYSEMMVRIEASDYADRCKLLLITMTVVYPPPTLQHLVLLFDGSNKISTEVWTEHELKETIAQSSGFLTICNKTLTFSHQSKRTFCIHYYLSQQISGDLFEVSYLSLFVQSIKVLSGTLRHNLYNAQTPGTTGARIKTPDPDPLSAIAYSCLYWVDHFISLRSDLRSQDDVNLLVAKFLTYHGLHWVEALSLLGRLSDGIDAMEKLENALVSNFGFFDGFIDS</sequence>
<dbReference type="Gene3D" id="3.40.50.300">
    <property type="entry name" value="P-loop containing nucleotide triphosphate hydrolases"/>
    <property type="match status" value="1"/>
</dbReference>
<dbReference type="EMBL" id="CAJVPD010000237">
    <property type="protein sequence ID" value="CAG8381848.1"/>
    <property type="molecule type" value="Genomic_DNA"/>
</dbReference>